<dbReference type="Proteomes" id="UP000727407">
    <property type="component" value="Unassembled WGS sequence"/>
</dbReference>
<protein>
    <submittedName>
        <fullName evidence="1">Leukemia-associated protein 7</fullName>
    </submittedName>
</protein>
<keyword evidence="2" id="KW-1185">Reference proteome</keyword>
<accession>A0A8J4V457</accession>
<evidence type="ECO:0000313" key="1">
    <source>
        <dbReference type="EMBL" id="KAF5909215.1"/>
    </source>
</evidence>
<name>A0A8J4V457_CLAMG</name>
<organism evidence="1 2">
    <name type="scientific">Clarias magur</name>
    <name type="common">Asian catfish</name>
    <name type="synonym">Macropteronotus magur</name>
    <dbReference type="NCBI Taxonomy" id="1594786"/>
    <lineage>
        <taxon>Eukaryota</taxon>
        <taxon>Metazoa</taxon>
        <taxon>Chordata</taxon>
        <taxon>Craniata</taxon>
        <taxon>Vertebrata</taxon>
        <taxon>Euteleostomi</taxon>
        <taxon>Actinopterygii</taxon>
        <taxon>Neopterygii</taxon>
        <taxon>Teleostei</taxon>
        <taxon>Ostariophysi</taxon>
        <taxon>Siluriformes</taxon>
        <taxon>Clariidae</taxon>
        <taxon>Clarias</taxon>
    </lineage>
</organism>
<feature type="non-terminal residue" evidence="1">
    <location>
        <position position="51"/>
    </location>
</feature>
<reference evidence="1" key="1">
    <citation type="submission" date="2020-07" db="EMBL/GenBank/DDBJ databases">
        <title>Clarias magur genome sequencing, assembly and annotation.</title>
        <authorList>
            <person name="Kushwaha B."/>
            <person name="Kumar R."/>
            <person name="Das P."/>
            <person name="Joshi C.G."/>
            <person name="Kumar D."/>
            <person name="Nagpure N.S."/>
            <person name="Pandey M."/>
            <person name="Agarwal S."/>
            <person name="Srivastava S."/>
            <person name="Singh M."/>
            <person name="Sahoo L."/>
            <person name="Jayasankar P."/>
            <person name="Meher P.K."/>
            <person name="Koringa P.G."/>
            <person name="Iquebal M.A."/>
            <person name="Das S.P."/>
            <person name="Bit A."/>
            <person name="Patnaik S."/>
            <person name="Patel N."/>
            <person name="Shah T.M."/>
            <person name="Hinsu A."/>
            <person name="Jena J.K."/>
        </authorList>
    </citation>
    <scope>NUCLEOTIDE SEQUENCE</scope>
    <source>
        <strain evidence="1">CIFAMagur01</strain>
        <tissue evidence="1">Testis</tissue>
    </source>
</reference>
<dbReference type="AlphaFoldDB" id="A0A8J4V457"/>
<dbReference type="EMBL" id="QNUK01000006">
    <property type="protein sequence ID" value="KAF5909215.1"/>
    <property type="molecule type" value="Genomic_DNA"/>
</dbReference>
<proteinExistence type="predicted"/>
<evidence type="ECO:0000313" key="2">
    <source>
        <dbReference type="Proteomes" id="UP000727407"/>
    </source>
</evidence>
<gene>
    <name evidence="1" type="ORF">DAT39_001003</name>
</gene>
<sequence>MIRSDTRVTLAERARESLLSRLMDILSQIISIELDLTTSLSGEMKGFIRHK</sequence>
<comment type="caution">
    <text evidence="1">The sequence shown here is derived from an EMBL/GenBank/DDBJ whole genome shotgun (WGS) entry which is preliminary data.</text>
</comment>
<dbReference type="OrthoDB" id="8788044at2759"/>